<sequence length="1208" mass="133378">MELHTHEYNAGLGALTATATEQFQALSSINSRLAELLQLDDENHKNLKSILELRRAAFVTCDRRIARVALTAADTALSYITPDSLAQLSSQAYSRPSSLTVLSAVLVLLGHTTRCAEAKKKGWSYAVQQLRQEDFLEQLRAATLRVTSEGLPSSTWKSLNSTLLTLEGIDFASERASCLATSQLYAWARNMVTYHAWAPASIQNPESAPATSSNIEQLLTEGEAYSVELSRTLSSLEALMRERHVELEKTKATLEPMKSSLYCLTKEKTVEMKAMANPPTAVKEVMQAICILFGVKPVRRREHSAGYARYVSDYWPSSVQLLADPHFMLKLAAFDVHSLTPRRLKQLRRYLADSALHPEAVKSVSIAAWELCVWVTAVAAYAEPLHTATRIAMGVKSAEEAQHRAVQVVAGFQQLSRVHRERAACKTEVDFGDEESWEILEFPDAEPVDLPLPPSPSGGWEMMALVSLDCVAPKMLAEIRAIGFPPTLVLVTFQAVCSVLRTKCDTWKDCREILKDVNGFLGRLREVDPSDIDLTLLTKLHRFMQLEGFSAETLRRASEAASHLCQWVTAMYQQRRAAVRVSALPSCGLEVEGGAVWAGVPLPSLTKPEEKCGEGMSPASQGPMHFLDRKDLSELAALPHPPAGAKAVVSAALLLLGQTDMSWARGQRLLRAGFLRRLGELELACRLRMKKGGGLRTGMNEPPGAADFSAALARVTSARALVEKHPPCDVRRISAAAAGLAFWAHAVLADADLAHEMTCAGAEKFPVGHREVGFSPADTAAASGQEARAKIPRAAPSDGADIQLDSRLSAALAEGVPERVARAAFERLRRTSMKEELQGLQSMWQSWTAERLRWQKAKADPGGVNSLPFPKEDNCFARTTAEWQLVQHYNCLLCPGGPRKFMAKEWGIESRCKVTPYDANQRPFKLRCFEVQYLEAGQLVEVEVAIRPSELRPGVHIGKPFYDGIVPGVCAWRLLGNVLGEVGDCVEQRWVASLRGSTDLSEFYDGVCSEAGVWQPLPADVIKDDVLNTAQVALLAARKRRGGFTGNCREFWQSGQRVPVPAIQRRLQRMQKYFQAYDLKRVVPQVSDEFFQECVRVLKPSDVANITARHRMQEVAQWERWAEEGAKLTCFAADGKWPPPTWHIVAQRKAMAARRKAAVTASTHQKTKRDRTSLLQKDAFGDVKGGQAVDRLPMQSSDKFGSWNCALA</sequence>
<name>A0AAE0C7F9_9CHLO</name>
<keyword evidence="6" id="KW-1185">Reference proteome</keyword>
<proteinExistence type="predicted"/>
<dbReference type="PANTHER" id="PTHR45703">
    <property type="entry name" value="DYNEIN HEAVY CHAIN"/>
    <property type="match status" value="1"/>
</dbReference>
<dbReference type="GO" id="GO:0007018">
    <property type="term" value="P:microtubule-based movement"/>
    <property type="evidence" value="ECO:0007669"/>
    <property type="project" value="InterPro"/>
</dbReference>
<keyword evidence="2" id="KW-0969">Cilium</keyword>
<protein>
    <recommendedName>
        <fullName evidence="4">Dynein heavy chain coiled coil stalk domain-containing protein</fullName>
    </recommendedName>
</protein>
<dbReference type="PANTHER" id="PTHR45703:SF36">
    <property type="entry name" value="DYNEIN HEAVY CHAIN, CYTOPLASMIC"/>
    <property type="match status" value="1"/>
</dbReference>
<evidence type="ECO:0000313" key="5">
    <source>
        <dbReference type="EMBL" id="KAK3248930.1"/>
    </source>
</evidence>
<organism evidence="5 6">
    <name type="scientific">Cymbomonas tetramitiformis</name>
    <dbReference type="NCBI Taxonomy" id="36881"/>
    <lineage>
        <taxon>Eukaryota</taxon>
        <taxon>Viridiplantae</taxon>
        <taxon>Chlorophyta</taxon>
        <taxon>Pyramimonadophyceae</taxon>
        <taxon>Pyramimonadales</taxon>
        <taxon>Pyramimonadaceae</taxon>
        <taxon>Cymbomonas</taxon>
    </lineage>
</organism>
<dbReference type="GO" id="GO:0045505">
    <property type="term" value="F:dynein intermediate chain binding"/>
    <property type="evidence" value="ECO:0007669"/>
    <property type="project" value="InterPro"/>
</dbReference>
<dbReference type="GO" id="GO:0030286">
    <property type="term" value="C:dynein complex"/>
    <property type="evidence" value="ECO:0007669"/>
    <property type="project" value="InterPro"/>
</dbReference>
<reference evidence="5 6" key="1">
    <citation type="journal article" date="2015" name="Genome Biol. Evol.">
        <title>Comparative Genomics of a Bacterivorous Green Alga Reveals Evolutionary Causalities and Consequences of Phago-Mixotrophic Mode of Nutrition.</title>
        <authorList>
            <person name="Burns J.A."/>
            <person name="Paasch A."/>
            <person name="Narechania A."/>
            <person name="Kim E."/>
        </authorList>
    </citation>
    <scope>NUCLEOTIDE SEQUENCE [LARGE SCALE GENOMIC DNA]</scope>
    <source>
        <strain evidence="5 6">PLY_AMNH</strain>
    </source>
</reference>
<dbReference type="EMBL" id="LGRX02027685">
    <property type="protein sequence ID" value="KAK3248930.1"/>
    <property type="molecule type" value="Genomic_DNA"/>
</dbReference>
<dbReference type="Proteomes" id="UP001190700">
    <property type="component" value="Unassembled WGS sequence"/>
</dbReference>
<dbReference type="InterPro" id="IPR024743">
    <property type="entry name" value="Dynein_HC_stalk"/>
</dbReference>
<keyword evidence="3" id="KW-0966">Cell projection</keyword>
<evidence type="ECO:0000313" key="6">
    <source>
        <dbReference type="Proteomes" id="UP001190700"/>
    </source>
</evidence>
<feature type="domain" description="Dynein heavy chain coiled coil stalk" evidence="4">
    <location>
        <begin position="244"/>
        <end position="383"/>
    </location>
</feature>
<accession>A0AAE0C7F9</accession>
<feature type="domain" description="Dynein heavy chain coiled coil stalk" evidence="4">
    <location>
        <begin position="465"/>
        <end position="571"/>
    </location>
</feature>
<dbReference type="Pfam" id="PF12777">
    <property type="entry name" value="MT"/>
    <property type="match status" value="2"/>
</dbReference>
<comment type="caution">
    <text evidence="5">The sequence shown here is derived from an EMBL/GenBank/DDBJ whole genome shotgun (WGS) entry which is preliminary data.</text>
</comment>
<gene>
    <name evidence="5" type="ORF">CYMTET_41624</name>
</gene>
<dbReference type="InterPro" id="IPR026983">
    <property type="entry name" value="DHC"/>
</dbReference>
<dbReference type="GO" id="GO:0005929">
    <property type="term" value="C:cilium"/>
    <property type="evidence" value="ECO:0007669"/>
    <property type="project" value="UniProtKB-SubCell"/>
</dbReference>
<dbReference type="Gene3D" id="1.20.920.60">
    <property type="match status" value="3"/>
</dbReference>
<comment type="subcellular location">
    <subcellularLocation>
        <location evidence="1">Cell projection</location>
        <location evidence="1">Cilium</location>
    </subcellularLocation>
</comment>
<dbReference type="GO" id="GO:0051959">
    <property type="term" value="F:dynein light intermediate chain binding"/>
    <property type="evidence" value="ECO:0007669"/>
    <property type="project" value="InterPro"/>
</dbReference>
<evidence type="ECO:0000256" key="3">
    <source>
        <dbReference type="ARBA" id="ARBA00023273"/>
    </source>
</evidence>
<dbReference type="Gene3D" id="1.20.920.20">
    <property type="match status" value="1"/>
</dbReference>
<evidence type="ECO:0000259" key="4">
    <source>
        <dbReference type="Pfam" id="PF12777"/>
    </source>
</evidence>
<evidence type="ECO:0000256" key="1">
    <source>
        <dbReference type="ARBA" id="ARBA00004138"/>
    </source>
</evidence>
<dbReference type="AlphaFoldDB" id="A0AAE0C7F9"/>
<evidence type="ECO:0000256" key="2">
    <source>
        <dbReference type="ARBA" id="ARBA00023069"/>
    </source>
</evidence>